<comment type="similarity">
    <text evidence="1">Belongs to the bacterial sugar transferase family.</text>
</comment>
<accession>A0A5B7YID7</accession>
<feature type="transmembrane region" description="Helical" evidence="2">
    <location>
        <begin position="12"/>
        <end position="32"/>
    </location>
</feature>
<name>A0A5B7YID7_9ALTE</name>
<evidence type="ECO:0000259" key="3">
    <source>
        <dbReference type="Pfam" id="PF02397"/>
    </source>
</evidence>
<dbReference type="InterPro" id="IPR003362">
    <property type="entry name" value="Bact_transf"/>
</dbReference>
<dbReference type="Proteomes" id="UP000304912">
    <property type="component" value="Chromosome"/>
</dbReference>
<dbReference type="PANTHER" id="PTHR30576:SF10">
    <property type="entry name" value="SLL5057 PROTEIN"/>
    <property type="match status" value="1"/>
</dbReference>
<proteinExistence type="inferred from homology"/>
<dbReference type="KEGG" id="salk:FBQ74_15275"/>
<dbReference type="PANTHER" id="PTHR30576">
    <property type="entry name" value="COLANIC BIOSYNTHESIS UDP-GLUCOSE LIPID CARRIER TRANSFERASE"/>
    <property type="match status" value="1"/>
</dbReference>
<keyword evidence="2" id="KW-1133">Transmembrane helix</keyword>
<organism evidence="4 5">
    <name type="scientific">Salinimonas iocasae</name>
    <dbReference type="NCBI Taxonomy" id="2572577"/>
    <lineage>
        <taxon>Bacteria</taxon>
        <taxon>Pseudomonadati</taxon>
        <taxon>Pseudomonadota</taxon>
        <taxon>Gammaproteobacteria</taxon>
        <taxon>Alteromonadales</taxon>
        <taxon>Alteromonadaceae</taxon>
        <taxon>Alteromonas/Salinimonas group</taxon>
        <taxon>Salinimonas</taxon>
    </lineage>
</organism>
<dbReference type="EMBL" id="CP039852">
    <property type="protein sequence ID" value="QCZ95268.1"/>
    <property type="molecule type" value="Genomic_DNA"/>
</dbReference>
<dbReference type="AlphaFoldDB" id="A0A5B7YID7"/>
<dbReference type="Pfam" id="PF02397">
    <property type="entry name" value="Bac_transf"/>
    <property type="match status" value="1"/>
</dbReference>
<evidence type="ECO:0000256" key="2">
    <source>
        <dbReference type="SAM" id="Phobius"/>
    </source>
</evidence>
<dbReference type="OrthoDB" id="9808602at2"/>
<reference evidence="4 5" key="1">
    <citation type="submission" date="2019-04" db="EMBL/GenBank/DDBJ databases">
        <title>Salinimonas iocasae sp. nov., a halophilic bacterium isolated from the outer tube casing of tubeworms in Okinawa Trough.</title>
        <authorList>
            <person name="Zhang H."/>
            <person name="Wang H."/>
            <person name="Li C."/>
        </authorList>
    </citation>
    <scope>NUCLEOTIDE SEQUENCE [LARGE SCALE GENOMIC DNA]</scope>
    <source>
        <strain evidence="4 5">KX18D6</strain>
    </source>
</reference>
<keyword evidence="2" id="KW-0812">Transmembrane</keyword>
<keyword evidence="5" id="KW-1185">Reference proteome</keyword>
<protein>
    <submittedName>
        <fullName evidence="4">Sugar transferase</fullName>
    </submittedName>
</protein>
<evidence type="ECO:0000256" key="1">
    <source>
        <dbReference type="ARBA" id="ARBA00006464"/>
    </source>
</evidence>
<dbReference type="GO" id="GO:0016780">
    <property type="term" value="F:phosphotransferase activity, for other substituted phosphate groups"/>
    <property type="evidence" value="ECO:0007669"/>
    <property type="project" value="TreeGrafter"/>
</dbReference>
<gene>
    <name evidence="4" type="ORF">FBQ74_15275</name>
</gene>
<sequence>MHKGIPMFLQQAAALTILLCLSPVLLLIALFIKMESQGPVLFAQTRVGEFGRQFRCYKLRSMHVPGSPQYKAPVASNSDRDGICQKFYHDPRITRIGKYLRKYSVDELPQLINVVKGDMAMIGPRPHLVSEYCQYNRQIMPRLYCKPGLTGLWQVSGRADTTFEEQLNLDKRYIVEQSIWTDMKILAMTVPAVLAAKGAY</sequence>
<feature type="domain" description="Bacterial sugar transferase" evidence="3">
    <location>
        <begin position="11"/>
        <end position="194"/>
    </location>
</feature>
<evidence type="ECO:0000313" key="5">
    <source>
        <dbReference type="Proteomes" id="UP000304912"/>
    </source>
</evidence>
<evidence type="ECO:0000313" key="4">
    <source>
        <dbReference type="EMBL" id="QCZ95268.1"/>
    </source>
</evidence>
<keyword evidence="4" id="KW-0808">Transferase</keyword>
<keyword evidence="2" id="KW-0472">Membrane</keyword>